<dbReference type="Proteomes" id="UP000828390">
    <property type="component" value="Unassembled WGS sequence"/>
</dbReference>
<sequence>MFMKYTNPIAPAAQSSEECASAVGAIDGKGERIRKRSADSNPSKDEVELHGIL</sequence>
<protein>
    <submittedName>
        <fullName evidence="2">Uncharacterized protein</fullName>
    </submittedName>
</protein>
<feature type="region of interest" description="Disordered" evidence="1">
    <location>
        <begin position="33"/>
        <end position="53"/>
    </location>
</feature>
<comment type="caution">
    <text evidence="2">The sequence shown here is derived from an EMBL/GenBank/DDBJ whole genome shotgun (WGS) entry which is preliminary data.</text>
</comment>
<name>A0A9D3Y1S8_DREPO</name>
<reference evidence="2" key="1">
    <citation type="journal article" date="2019" name="bioRxiv">
        <title>The Genome of the Zebra Mussel, Dreissena polymorpha: A Resource for Invasive Species Research.</title>
        <authorList>
            <person name="McCartney M.A."/>
            <person name="Auch B."/>
            <person name="Kono T."/>
            <person name="Mallez S."/>
            <person name="Zhang Y."/>
            <person name="Obille A."/>
            <person name="Becker A."/>
            <person name="Abrahante J.E."/>
            <person name="Garbe J."/>
            <person name="Badalamenti J.P."/>
            <person name="Herman A."/>
            <person name="Mangelson H."/>
            <person name="Liachko I."/>
            <person name="Sullivan S."/>
            <person name="Sone E.D."/>
            <person name="Koren S."/>
            <person name="Silverstein K.A.T."/>
            <person name="Beckman K.B."/>
            <person name="Gohl D.M."/>
        </authorList>
    </citation>
    <scope>NUCLEOTIDE SEQUENCE</scope>
    <source>
        <strain evidence="2">Duluth1</strain>
        <tissue evidence="2">Whole animal</tissue>
    </source>
</reference>
<accession>A0A9D3Y1S8</accession>
<gene>
    <name evidence="2" type="ORF">DPMN_193903</name>
</gene>
<proteinExistence type="predicted"/>
<evidence type="ECO:0000313" key="2">
    <source>
        <dbReference type="EMBL" id="KAH3692092.1"/>
    </source>
</evidence>
<dbReference type="AlphaFoldDB" id="A0A9D3Y1S8"/>
<reference evidence="2" key="2">
    <citation type="submission" date="2020-11" db="EMBL/GenBank/DDBJ databases">
        <authorList>
            <person name="McCartney M.A."/>
            <person name="Auch B."/>
            <person name="Kono T."/>
            <person name="Mallez S."/>
            <person name="Becker A."/>
            <person name="Gohl D.M."/>
            <person name="Silverstein K.A.T."/>
            <person name="Koren S."/>
            <person name="Bechman K.B."/>
            <person name="Herman A."/>
            <person name="Abrahante J.E."/>
            <person name="Garbe J."/>
        </authorList>
    </citation>
    <scope>NUCLEOTIDE SEQUENCE</scope>
    <source>
        <strain evidence="2">Duluth1</strain>
        <tissue evidence="2">Whole animal</tissue>
    </source>
</reference>
<evidence type="ECO:0000313" key="3">
    <source>
        <dbReference type="Proteomes" id="UP000828390"/>
    </source>
</evidence>
<organism evidence="2 3">
    <name type="scientific">Dreissena polymorpha</name>
    <name type="common">Zebra mussel</name>
    <name type="synonym">Mytilus polymorpha</name>
    <dbReference type="NCBI Taxonomy" id="45954"/>
    <lineage>
        <taxon>Eukaryota</taxon>
        <taxon>Metazoa</taxon>
        <taxon>Spiralia</taxon>
        <taxon>Lophotrochozoa</taxon>
        <taxon>Mollusca</taxon>
        <taxon>Bivalvia</taxon>
        <taxon>Autobranchia</taxon>
        <taxon>Heteroconchia</taxon>
        <taxon>Euheterodonta</taxon>
        <taxon>Imparidentia</taxon>
        <taxon>Neoheterodontei</taxon>
        <taxon>Myida</taxon>
        <taxon>Dreissenoidea</taxon>
        <taxon>Dreissenidae</taxon>
        <taxon>Dreissena</taxon>
    </lineage>
</organism>
<evidence type="ECO:0000256" key="1">
    <source>
        <dbReference type="SAM" id="MobiDB-lite"/>
    </source>
</evidence>
<dbReference type="EMBL" id="JAIWYP010000025">
    <property type="protein sequence ID" value="KAH3692092.1"/>
    <property type="molecule type" value="Genomic_DNA"/>
</dbReference>
<keyword evidence="3" id="KW-1185">Reference proteome</keyword>